<dbReference type="PANTHER" id="PTHR13422">
    <property type="entry name" value="SIN3-HDAC COMPLEX-ASSOCIATED FACTOR"/>
    <property type="match status" value="1"/>
</dbReference>
<name>A0A5N5T9D3_9CRUS</name>
<reference evidence="2 3" key="1">
    <citation type="journal article" date="2019" name="PLoS Biol.">
        <title>Sex chromosomes control vertical transmission of feminizing Wolbachia symbionts in an isopod.</title>
        <authorList>
            <person name="Becking T."/>
            <person name="Chebbi M.A."/>
            <person name="Giraud I."/>
            <person name="Moumen B."/>
            <person name="Laverre T."/>
            <person name="Caubet Y."/>
            <person name="Peccoud J."/>
            <person name="Gilbert C."/>
            <person name="Cordaux R."/>
        </authorList>
    </citation>
    <scope>NUCLEOTIDE SEQUENCE [LARGE SCALE GENOMIC DNA]</scope>
    <source>
        <strain evidence="2">ANa2</strain>
        <tissue evidence="2">Whole body excluding digestive tract and cuticle</tissue>
    </source>
</reference>
<feature type="compositionally biased region" description="Low complexity" evidence="1">
    <location>
        <begin position="168"/>
        <end position="185"/>
    </location>
</feature>
<dbReference type="Proteomes" id="UP000326759">
    <property type="component" value="Unassembled WGS sequence"/>
</dbReference>
<feature type="compositionally biased region" description="Acidic residues" evidence="1">
    <location>
        <begin position="151"/>
        <end position="161"/>
    </location>
</feature>
<evidence type="ECO:0000313" key="2">
    <source>
        <dbReference type="EMBL" id="KAB7503221.1"/>
    </source>
</evidence>
<keyword evidence="3" id="KW-1185">Reference proteome</keyword>
<dbReference type="EMBL" id="SEYY01005613">
    <property type="protein sequence ID" value="KAB7503221.1"/>
    <property type="molecule type" value="Genomic_DNA"/>
</dbReference>
<feature type="compositionally biased region" description="Low complexity" evidence="1">
    <location>
        <begin position="109"/>
        <end position="134"/>
    </location>
</feature>
<dbReference type="GO" id="GO:0070822">
    <property type="term" value="C:Sin3-type complex"/>
    <property type="evidence" value="ECO:0007669"/>
    <property type="project" value="TreeGrafter"/>
</dbReference>
<dbReference type="OrthoDB" id="10023333at2759"/>
<feature type="region of interest" description="Disordered" evidence="1">
    <location>
        <begin position="89"/>
        <end position="203"/>
    </location>
</feature>
<gene>
    <name evidence="2" type="primary">Fam60a</name>
    <name evidence="2" type="ORF">Anas_11242</name>
</gene>
<evidence type="ECO:0000256" key="1">
    <source>
        <dbReference type="SAM" id="MobiDB-lite"/>
    </source>
</evidence>
<dbReference type="GO" id="GO:0030336">
    <property type="term" value="P:negative regulation of cell migration"/>
    <property type="evidence" value="ECO:0007669"/>
    <property type="project" value="TreeGrafter"/>
</dbReference>
<proteinExistence type="predicted"/>
<accession>A0A5N5T9D3</accession>
<protein>
    <submittedName>
        <fullName evidence="2">Protein FAM60A</fullName>
    </submittedName>
</protein>
<dbReference type="AlphaFoldDB" id="A0A5N5T9D3"/>
<dbReference type="PANTHER" id="PTHR13422:SF12">
    <property type="entry name" value="SIN3-HDAC COMPLEX-ASSOCIATED FACTOR"/>
    <property type="match status" value="1"/>
</dbReference>
<organism evidence="2 3">
    <name type="scientific">Armadillidium nasatum</name>
    <dbReference type="NCBI Taxonomy" id="96803"/>
    <lineage>
        <taxon>Eukaryota</taxon>
        <taxon>Metazoa</taxon>
        <taxon>Ecdysozoa</taxon>
        <taxon>Arthropoda</taxon>
        <taxon>Crustacea</taxon>
        <taxon>Multicrustacea</taxon>
        <taxon>Malacostraca</taxon>
        <taxon>Eumalacostraca</taxon>
        <taxon>Peracarida</taxon>
        <taxon>Isopoda</taxon>
        <taxon>Oniscidea</taxon>
        <taxon>Crinocheta</taxon>
        <taxon>Armadillidiidae</taxon>
        <taxon>Armadillidium</taxon>
    </lineage>
</organism>
<evidence type="ECO:0000313" key="3">
    <source>
        <dbReference type="Proteomes" id="UP000326759"/>
    </source>
</evidence>
<dbReference type="Pfam" id="PF15396">
    <property type="entry name" value="FAM60A"/>
    <property type="match status" value="1"/>
</dbReference>
<comment type="caution">
    <text evidence="2">The sequence shown here is derived from an EMBL/GenBank/DDBJ whole genome shotgun (WGS) entry which is preliminary data.</text>
</comment>
<sequence length="228" mass="25811">MGRYSQRRRSEKMVAYHTPKVYRSPLGCCICRAKSSSSRFTDSSRYEGDFGPCFLLDEPRFGEICNACVLLIKRFKKLPVGKKKHWHHIVDARARPRGRGSIKPYRDPNSNSDHPSATSSPSSSSVNSLSLANINEHKNVRRRPRARSPAESEDQYTDDILSEASATSVPSSRAPSPFPSASPFLSEDEVASVRTGSSKRKQEMPLRSKFKFYRYEDFINHVKGSKYD</sequence>
<dbReference type="InterPro" id="IPR026065">
    <property type="entry name" value="FAM60A"/>
</dbReference>